<feature type="transmembrane region" description="Helical" evidence="1">
    <location>
        <begin position="109"/>
        <end position="131"/>
    </location>
</feature>
<keyword evidence="3" id="KW-1185">Reference proteome</keyword>
<dbReference type="RefSeq" id="WP_243643081.1">
    <property type="nucleotide sequence ID" value="NZ_SLUL01000008.1"/>
</dbReference>
<feature type="transmembrane region" description="Helical" evidence="1">
    <location>
        <begin position="143"/>
        <end position="164"/>
    </location>
</feature>
<evidence type="ECO:0000313" key="3">
    <source>
        <dbReference type="Proteomes" id="UP000295658"/>
    </source>
</evidence>
<dbReference type="EMBL" id="SLUL01000008">
    <property type="protein sequence ID" value="TCL48777.1"/>
    <property type="molecule type" value="Genomic_DNA"/>
</dbReference>
<accession>A0A4R1QE73</accession>
<dbReference type="AlphaFoldDB" id="A0A4R1QE73"/>
<feature type="transmembrane region" description="Helical" evidence="1">
    <location>
        <begin position="34"/>
        <end position="58"/>
    </location>
</feature>
<name>A0A4R1QE73_9BACL</name>
<proteinExistence type="predicted"/>
<sequence>MAQQETQKQDVRIEQNQQLEQNQKEQPMPVIAKVLIIGVVGGIFWSMLAYCAYFFHFTELSPSLVLQPWAIGEWKDGAIGNIISFLVIGLLSILVALLYYALLKKRQGIWPGIIFGVILWLVVFYALNPIFPQLKAVKELERNTIITTICFYILYGVFIGYSISFEVTEMRRQKQAE</sequence>
<keyword evidence="1" id="KW-0812">Transmembrane</keyword>
<keyword evidence="1" id="KW-1133">Transmembrane helix</keyword>
<feature type="transmembrane region" description="Helical" evidence="1">
    <location>
        <begin position="78"/>
        <end position="102"/>
    </location>
</feature>
<dbReference type="Pfam" id="PF11085">
    <property type="entry name" value="YqhR"/>
    <property type="match status" value="1"/>
</dbReference>
<organism evidence="2 3">
    <name type="scientific">Thermolongibacillus altinsuensis</name>
    <dbReference type="NCBI Taxonomy" id="575256"/>
    <lineage>
        <taxon>Bacteria</taxon>
        <taxon>Bacillati</taxon>
        <taxon>Bacillota</taxon>
        <taxon>Bacilli</taxon>
        <taxon>Bacillales</taxon>
        <taxon>Anoxybacillaceae</taxon>
        <taxon>Thermolongibacillus</taxon>
    </lineage>
</organism>
<gene>
    <name evidence="2" type="ORF">EDD69_10832</name>
</gene>
<evidence type="ECO:0000313" key="2">
    <source>
        <dbReference type="EMBL" id="TCL48777.1"/>
    </source>
</evidence>
<dbReference type="Proteomes" id="UP000295658">
    <property type="component" value="Unassembled WGS sequence"/>
</dbReference>
<comment type="caution">
    <text evidence="2">The sequence shown here is derived from an EMBL/GenBank/DDBJ whole genome shotgun (WGS) entry which is preliminary data.</text>
</comment>
<protein>
    <submittedName>
        <fullName evidence="2">Membrane protein YqhR</fullName>
    </submittedName>
</protein>
<keyword evidence="1" id="KW-0472">Membrane</keyword>
<evidence type="ECO:0000256" key="1">
    <source>
        <dbReference type="SAM" id="Phobius"/>
    </source>
</evidence>
<dbReference type="InterPro" id="IPR024563">
    <property type="entry name" value="YqhR"/>
</dbReference>
<reference evidence="2 3" key="1">
    <citation type="submission" date="2019-03" db="EMBL/GenBank/DDBJ databases">
        <title>Genomic Encyclopedia of Type Strains, Phase IV (KMG-IV): sequencing the most valuable type-strain genomes for metagenomic binning, comparative biology and taxonomic classification.</title>
        <authorList>
            <person name="Goeker M."/>
        </authorList>
    </citation>
    <scope>NUCLEOTIDE SEQUENCE [LARGE SCALE GENOMIC DNA]</scope>
    <source>
        <strain evidence="2 3">DSM 24979</strain>
    </source>
</reference>